<feature type="compositionally biased region" description="Basic and acidic residues" evidence="1">
    <location>
        <begin position="41"/>
        <end position="51"/>
    </location>
</feature>
<dbReference type="PANTHER" id="PTHR12521">
    <property type="entry name" value="PROTEIN C6ORF130"/>
    <property type="match status" value="1"/>
</dbReference>
<reference evidence="2 3" key="1">
    <citation type="submission" date="2023-08" db="EMBL/GenBank/DDBJ databases">
        <title>Black Yeasts Isolated from many extreme environments.</title>
        <authorList>
            <person name="Coleine C."/>
            <person name="Stajich J.E."/>
            <person name="Selbmann L."/>
        </authorList>
    </citation>
    <scope>NUCLEOTIDE SEQUENCE [LARGE SCALE GENOMIC DNA]</scope>
    <source>
        <strain evidence="2 3">CCFEE 5885</strain>
    </source>
</reference>
<dbReference type="EC" id="3.1.3.84" evidence="2"/>
<dbReference type="InterPro" id="IPR050892">
    <property type="entry name" value="ADP-ribose_metab_enzymes"/>
</dbReference>
<dbReference type="Proteomes" id="UP001345013">
    <property type="component" value="Unassembled WGS sequence"/>
</dbReference>
<evidence type="ECO:0000313" key="3">
    <source>
        <dbReference type="Proteomes" id="UP001345013"/>
    </source>
</evidence>
<dbReference type="PANTHER" id="PTHR12521:SF0">
    <property type="entry name" value="ADP-RIBOSE GLYCOHYDROLASE OARD1"/>
    <property type="match status" value="1"/>
</dbReference>
<name>A0ABR0JW65_9EURO</name>
<protein>
    <submittedName>
        <fullName evidence="2">ADP-ribose 1''-phosphate phosphatase</fullName>
        <ecNumber evidence="2">3.1.3.84</ecNumber>
    </submittedName>
</protein>
<dbReference type="Gene3D" id="3.40.220.10">
    <property type="entry name" value="Leucine Aminopeptidase, subunit E, domain 1"/>
    <property type="match status" value="1"/>
</dbReference>
<organism evidence="2 3">
    <name type="scientific">Lithohypha guttulata</name>
    <dbReference type="NCBI Taxonomy" id="1690604"/>
    <lineage>
        <taxon>Eukaryota</taxon>
        <taxon>Fungi</taxon>
        <taxon>Dikarya</taxon>
        <taxon>Ascomycota</taxon>
        <taxon>Pezizomycotina</taxon>
        <taxon>Eurotiomycetes</taxon>
        <taxon>Chaetothyriomycetidae</taxon>
        <taxon>Chaetothyriales</taxon>
        <taxon>Trichomeriaceae</taxon>
        <taxon>Lithohypha</taxon>
    </lineage>
</organism>
<feature type="region of interest" description="Disordered" evidence="1">
    <location>
        <begin position="1"/>
        <end position="51"/>
    </location>
</feature>
<dbReference type="SUPFAM" id="SSF52949">
    <property type="entry name" value="Macro domain-like"/>
    <property type="match status" value="1"/>
</dbReference>
<comment type="caution">
    <text evidence="2">The sequence shown here is derived from an EMBL/GenBank/DDBJ whole genome shotgun (WGS) entry which is preliminary data.</text>
</comment>
<evidence type="ECO:0000313" key="2">
    <source>
        <dbReference type="EMBL" id="KAK5077370.1"/>
    </source>
</evidence>
<dbReference type="EMBL" id="JAVRRG010000229">
    <property type="protein sequence ID" value="KAK5077370.1"/>
    <property type="molecule type" value="Genomic_DNA"/>
</dbReference>
<evidence type="ECO:0000256" key="1">
    <source>
        <dbReference type="SAM" id="MobiDB-lite"/>
    </source>
</evidence>
<dbReference type="GO" id="GO:0016787">
    <property type="term" value="F:hydrolase activity"/>
    <property type="evidence" value="ECO:0007669"/>
    <property type="project" value="UniProtKB-KW"/>
</dbReference>
<proteinExistence type="predicted"/>
<feature type="compositionally biased region" description="Polar residues" evidence="1">
    <location>
        <begin position="1"/>
        <end position="10"/>
    </location>
</feature>
<gene>
    <name evidence="2" type="primary">POA1</name>
    <name evidence="2" type="ORF">LTR24_009698</name>
</gene>
<dbReference type="InterPro" id="IPR043472">
    <property type="entry name" value="Macro_dom-like"/>
</dbReference>
<sequence>MGISNQSSQPLKRKDRDNDLATTESEPDKKHSRKTRSTTTESKEDILPAPRSKFEFQETHRTICNLPDNSILVHATNCVGTWGAGFAKAVKAQYPVADKVYVRHCDSFQGTTATKAGLAGAGLLGTCLLIPPQREGQGTPAVWIACLFTSYSYGKRKDRPEKILAQTKSALGDLRVQLDGIKQGKWLCEAKTKDQDIHAGSNLRRLKRLNDEESSDATANEPGISSLPLALPDMCIYSPKFNAGNFRVPWEDTMRSVEDIFSTWDGHWYLLRDK</sequence>
<accession>A0ABR0JW65</accession>
<keyword evidence="3" id="KW-1185">Reference proteome</keyword>
<keyword evidence="2" id="KW-0378">Hydrolase</keyword>